<proteinExistence type="predicted"/>
<gene>
    <name evidence="1" type="ORF">CEXT_300391</name>
</gene>
<evidence type="ECO:0000313" key="1">
    <source>
        <dbReference type="EMBL" id="GIX89797.1"/>
    </source>
</evidence>
<keyword evidence="2" id="KW-1185">Reference proteome</keyword>
<sequence>MTEGAFTWALVARTLETIFGVGHPSPFALRQVSHGQEARVTNAVHGSLTPTAFLARGPHKSNSTGQPHCP</sequence>
<protein>
    <submittedName>
        <fullName evidence="1">Uncharacterized protein</fullName>
    </submittedName>
</protein>
<name>A0AAV4NXX3_CAEEX</name>
<dbReference type="EMBL" id="BPLR01021451">
    <property type="protein sequence ID" value="GIX89797.1"/>
    <property type="molecule type" value="Genomic_DNA"/>
</dbReference>
<dbReference type="Proteomes" id="UP001054945">
    <property type="component" value="Unassembled WGS sequence"/>
</dbReference>
<organism evidence="1 2">
    <name type="scientific">Caerostris extrusa</name>
    <name type="common">Bark spider</name>
    <name type="synonym">Caerostris bankana</name>
    <dbReference type="NCBI Taxonomy" id="172846"/>
    <lineage>
        <taxon>Eukaryota</taxon>
        <taxon>Metazoa</taxon>
        <taxon>Ecdysozoa</taxon>
        <taxon>Arthropoda</taxon>
        <taxon>Chelicerata</taxon>
        <taxon>Arachnida</taxon>
        <taxon>Araneae</taxon>
        <taxon>Araneomorphae</taxon>
        <taxon>Entelegynae</taxon>
        <taxon>Araneoidea</taxon>
        <taxon>Araneidae</taxon>
        <taxon>Caerostris</taxon>
    </lineage>
</organism>
<comment type="caution">
    <text evidence="1">The sequence shown here is derived from an EMBL/GenBank/DDBJ whole genome shotgun (WGS) entry which is preliminary data.</text>
</comment>
<dbReference type="AlphaFoldDB" id="A0AAV4NXX3"/>
<accession>A0AAV4NXX3</accession>
<reference evidence="1 2" key="1">
    <citation type="submission" date="2021-06" db="EMBL/GenBank/DDBJ databases">
        <title>Caerostris extrusa draft genome.</title>
        <authorList>
            <person name="Kono N."/>
            <person name="Arakawa K."/>
        </authorList>
    </citation>
    <scope>NUCLEOTIDE SEQUENCE [LARGE SCALE GENOMIC DNA]</scope>
</reference>
<evidence type="ECO:0000313" key="2">
    <source>
        <dbReference type="Proteomes" id="UP001054945"/>
    </source>
</evidence>